<dbReference type="OrthoDB" id="580775at2"/>
<evidence type="ECO:0000313" key="2">
    <source>
        <dbReference type="Proteomes" id="UP000323454"/>
    </source>
</evidence>
<evidence type="ECO:0000313" key="1">
    <source>
        <dbReference type="EMBL" id="KAA2263363.1"/>
    </source>
</evidence>
<dbReference type="RefSeq" id="WP_149849228.1">
    <property type="nucleotide sequence ID" value="NZ_VUOB01000017.1"/>
</dbReference>
<keyword evidence="2" id="KW-1185">Reference proteome</keyword>
<dbReference type="SUPFAM" id="SSF56801">
    <property type="entry name" value="Acetyl-CoA synthetase-like"/>
    <property type="match status" value="1"/>
</dbReference>
<sequence>MSNAERDNRLLLWEHEGLDVERVAELPADERTTVLWEHSTKHLYSRNPHYAELLHAAGDPSWRDLGAVPTFDQTLDWAGGGLLVDEYRSDALYFSGGTTDRHKVLHSDLREDAYLNAVRALQYAKTPRPYRAIALRPIDVTHGAPAPIPELHRHATIALPLVSEQDYEEAAHLLLDNGSSNDAQRLISVRSQTPTILGLTFFLAERKVDTARIAVESVLHGGFHLSASDRRKVRDFWQCDIVDMYGCTEFYQSYGMRCRHCAAYHFNWTILVEVTDRNGQRVDEGIGELTLTHLAPFSLRQPLLRYRTGDLVEIDGVCDATGRDRYLFGGRLRDAVRLTPESAAVERGIERHYLTPLQLKDAVDPLPFVHHERDLQHEKGIYLAEDSSTPTMDWEATTGADGVLRIDVLIGLHSRHRDRPVDHEHFESLARKEILATSGPLAELVAAGRAMLTCSMVAPEILDATARAV</sequence>
<comment type="caution">
    <text evidence="1">The sequence shown here is derived from an EMBL/GenBank/DDBJ whole genome shotgun (WGS) entry which is preliminary data.</text>
</comment>
<dbReference type="Gene3D" id="3.40.50.12780">
    <property type="entry name" value="N-terminal domain of ligase-like"/>
    <property type="match status" value="1"/>
</dbReference>
<dbReference type="EMBL" id="VUOB01000017">
    <property type="protein sequence ID" value="KAA2263363.1"/>
    <property type="molecule type" value="Genomic_DNA"/>
</dbReference>
<name>A0A5B2XIX6_9PSEU</name>
<keyword evidence="1" id="KW-0436">Ligase</keyword>
<dbReference type="AlphaFoldDB" id="A0A5B2XIX6"/>
<gene>
    <name evidence="1" type="ORF">F0L68_10015</name>
</gene>
<reference evidence="1 2" key="1">
    <citation type="submission" date="2019-09" db="EMBL/GenBank/DDBJ databases">
        <title>Goodfellowia gen. nov., a new genus of the Pseudonocardineae related to Actinoalloteichus, containing Goodfellowia coeruleoviolacea gen. nov., comb. nov. gen. nov., comb. nov.</title>
        <authorList>
            <person name="Labeda D."/>
        </authorList>
    </citation>
    <scope>NUCLEOTIDE SEQUENCE [LARGE SCALE GENOMIC DNA]</scope>
    <source>
        <strain evidence="1 2">AN110305</strain>
    </source>
</reference>
<organism evidence="1 2">
    <name type="scientific">Solihabitans fulvus</name>
    <dbReference type="NCBI Taxonomy" id="1892852"/>
    <lineage>
        <taxon>Bacteria</taxon>
        <taxon>Bacillati</taxon>
        <taxon>Actinomycetota</taxon>
        <taxon>Actinomycetes</taxon>
        <taxon>Pseudonocardiales</taxon>
        <taxon>Pseudonocardiaceae</taxon>
        <taxon>Solihabitans</taxon>
    </lineage>
</organism>
<proteinExistence type="predicted"/>
<dbReference type="GO" id="GO:0016874">
    <property type="term" value="F:ligase activity"/>
    <property type="evidence" value="ECO:0007669"/>
    <property type="project" value="UniProtKB-KW"/>
</dbReference>
<dbReference type="PANTHER" id="PTHR36932:SF1">
    <property type="entry name" value="CAPSULAR POLYSACCHARIDE BIOSYNTHESIS PROTEIN"/>
    <property type="match status" value="1"/>
</dbReference>
<dbReference type="Proteomes" id="UP000323454">
    <property type="component" value="Unassembled WGS sequence"/>
</dbReference>
<reference evidence="1 2" key="2">
    <citation type="submission" date="2019-09" db="EMBL/GenBank/DDBJ databases">
        <authorList>
            <person name="Jin C."/>
        </authorList>
    </citation>
    <scope>NUCLEOTIDE SEQUENCE [LARGE SCALE GENOMIC DNA]</scope>
    <source>
        <strain evidence="1 2">AN110305</strain>
    </source>
</reference>
<dbReference type="InterPro" id="IPR053158">
    <property type="entry name" value="CapK_Type1_Caps_Biosynth"/>
</dbReference>
<protein>
    <submittedName>
        <fullName evidence="1">Phenylacetate--CoA ligase</fullName>
    </submittedName>
</protein>
<accession>A0A5B2XIX6</accession>
<dbReference type="PANTHER" id="PTHR36932">
    <property type="entry name" value="CAPSULAR POLYSACCHARIDE BIOSYNTHESIS PROTEIN"/>
    <property type="match status" value="1"/>
</dbReference>
<dbReference type="InterPro" id="IPR042099">
    <property type="entry name" value="ANL_N_sf"/>
</dbReference>